<sequence>MTSFHQLDDLTPTQAFPGISFRHVHGEQLTFSVFELEPDAELPRHSHHNEQAGLCTRGSLTFSTAEGDKQVGPGDIWMIPAHEPHGGRSGPDGATVVEVFAPAREDWPR</sequence>
<organism evidence="3 4">
    <name type="scientific">Solirubrobacter phytolaccae</name>
    <dbReference type="NCBI Taxonomy" id="1404360"/>
    <lineage>
        <taxon>Bacteria</taxon>
        <taxon>Bacillati</taxon>
        <taxon>Actinomycetota</taxon>
        <taxon>Thermoleophilia</taxon>
        <taxon>Solirubrobacterales</taxon>
        <taxon>Solirubrobacteraceae</taxon>
        <taxon>Solirubrobacter</taxon>
    </lineage>
</organism>
<dbReference type="InterPro" id="IPR052535">
    <property type="entry name" value="Bacilysin_H2HPP_isomerase"/>
</dbReference>
<proteinExistence type="predicted"/>
<evidence type="ECO:0000256" key="1">
    <source>
        <dbReference type="SAM" id="MobiDB-lite"/>
    </source>
</evidence>
<evidence type="ECO:0000313" key="4">
    <source>
        <dbReference type="Proteomes" id="UP001147653"/>
    </source>
</evidence>
<dbReference type="InterPro" id="IPR013096">
    <property type="entry name" value="Cupin_2"/>
</dbReference>
<evidence type="ECO:0000259" key="2">
    <source>
        <dbReference type="Pfam" id="PF07883"/>
    </source>
</evidence>
<dbReference type="Proteomes" id="UP001147653">
    <property type="component" value="Unassembled WGS sequence"/>
</dbReference>
<feature type="region of interest" description="Disordered" evidence="1">
    <location>
        <begin position="64"/>
        <end position="94"/>
    </location>
</feature>
<accession>A0A9X3NBJ1</accession>
<reference evidence="3" key="1">
    <citation type="submission" date="2022-10" db="EMBL/GenBank/DDBJ databases">
        <title>The WGS of Solirubrobacter phytolaccae KCTC 29190.</title>
        <authorList>
            <person name="Jiang Z."/>
        </authorList>
    </citation>
    <scope>NUCLEOTIDE SEQUENCE</scope>
    <source>
        <strain evidence="3">KCTC 29190</strain>
    </source>
</reference>
<dbReference type="Pfam" id="PF07883">
    <property type="entry name" value="Cupin_2"/>
    <property type="match status" value="1"/>
</dbReference>
<dbReference type="InterPro" id="IPR014710">
    <property type="entry name" value="RmlC-like_jellyroll"/>
</dbReference>
<dbReference type="EMBL" id="JAPDDP010000056">
    <property type="protein sequence ID" value="MDA0183610.1"/>
    <property type="molecule type" value="Genomic_DNA"/>
</dbReference>
<dbReference type="SUPFAM" id="SSF51182">
    <property type="entry name" value="RmlC-like cupins"/>
    <property type="match status" value="1"/>
</dbReference>
<dbReference type="PANTHER" id="PTHR40112:SF1">
    <property type="entry name" value="H2HPP ISOMERASE"/>
    <property type="match status" value="1"/>
</dbReference>
<dbReference type="RefSeq" id="WP_270027998.1">
    <property type="nucleotide sequence ID" value="NZ_JAPDDP010000056.1"/>
</dbReference>
<dbReference type="Gene3D" id="2.60.120.10">
    <property type="entry name" value="Jelly Rolls"/>
    <property type="match status" value="1"/>
</dbReference>
<dbReference type="InterPro" id="IPR011051">
    <property type="entry name" value="RmlC_Cupin_sf"/>
</dbReference>
<evidence type="ECO:0000313" key="3">
    <source>
        <dbReference type="EMBL" id="MDA0183610.1"/>
    </source>
</evidence>
<feature type="domain" description="Cupin type-2" evidence="2">
    <location>
        <begin position="33"/>
        <end position="89"/>
    </location>
</feature>
<dbReference type="PANTHER" id="PTHR40112">
    <property type="entry name" value="H2HPP ISOMERASE"/>
    <property type="match status" value="1"/>
</dbReference>
<dbReference type="AlphaFoldDB" id="A0A9X3NBJ1"/>
<dbReference type="CDD" id="cd02238">
    <property type="entry name" value="cupin_KdgF"/>
    <property type="match status" value="1"/>
</dbReference>
<keyword evidence="4" id="KW-1185">Reference proteome</keyword>
<comment type="caution">
    <text evidence="3">The sequence shown here is derived from an EMBL/GenBank/DDBJ whole genome shotgun (WGS) entry which is preliminary data.</text>
</comment>
<name>A0A9X3NBJ1_9ACTN</name>
<protein>
    <submittedName>
        <fullName evidence="3">Cupin domain-containing protein</fullName>
    </submittedName>
</protein>
<gene>
    <name evidence="3" type="ORF">OJ997_25095</name>
</gene>